<keyword evidence="3" id="KW-1185">Reference proteome</keyword>
<protein>
    <submittedName>
        <fullName evidence="2">Nuclear transport factor 2 family protein</fullName>
    </submittedName>
</protein>
<accession>A0A372DPI6</accession>
<dbReference type="AlphaFoldDB" id="A0A372DPI6"/>
<evidence type="ECO:0000259" key="1">
    <source>
        <dbReference type="Pfam" id="PF14534"/>
    </source>
</evidence>
<dbReference type="InterPro" id="IPR032710">
    <property type="entry name" value="NTF2-like_dom_sf"/>
</dbReference>
<evidence type="ECO:0000313" key="3">
    <source>
        <dbReference type="Proteomes" id="UP000262917"/>
    </source>
</evidence>
<dbReference type="EMBL" id="QVPD01000003">
    <property type="protein sequence ID" value="RFP61463.1"/>
    <property type="molecule type" value="Genomic_DNA"/>
</dbReference>
<dbReference type="Gene3D" id="3.10.450.50">
    <property type="match status" value="1"/>
</dbReference>
<sequence>MPTSARHTEIERLERAFWQSMVDRDPSVATGMITEPALMVSGHGPMTFDRAGYTRMANDEQHRLLDYTLSDMDVLFPTENVAIATYRAHQKVAMDGQPLEFDSIDSSTWVKVGNAWQCAAHTESEAKPMPARP</sequence>
<name>A0A372DPI6_9GAMM</name>
<organism evidence="2 3">
    <name type="scientific">Cognatiluteimonas weifangensis</name>
    <dbReference type="NCBI Taxonomy" id="2303539"/>
    <lineage>
        <taxon>Bacteria</taxon>
        <taxon>Pseudomonadati</taxon>
        <taxon>Pseudomonadota</taxon>
        <taxon>Gammaproteobacteria</taxon>
        <taxon>Lysobacterales</taxon>
        <taxon>Lysobacteraceae</taxon>
        <taxon>Cognatiluteimonas</taxon>
    </lineage>
</organism>
<evidence type="ECO:0000313" key="2">
    <source>
        <dbReference type="EMBL" id="RFP61463.1"/>
    </source>
</evidence>
<dbReference type="InterPro" id="IPR027843">
    <property type="entry name" value="DUF4440"/>
</dbReference>
<feature type="domain" description="DUF4440" evidence="1">
    <location>
        <begin position="10"/>
        <end position="118"/>
    </location>
</feature>
<reference evidence="2 3" key="1">
    <citation type="submission" date="2018-08" db="EMBL/GenBank/DDBJ databases">
        <title>Lysobacter weifangensis sp. nov., a new member of the family 'Xanthomonadaceae', isolated from soil in a farmland.</title>
        <authorList>
            <person name="Zhao H."/>
        </authorList>
    </citation>
    <scope>NUCLEOTIDE SEQUENCE [LARGE SCALE GENOMIC DNA]</scope>
    <source>
        <strain evidence="2 3">WF-2</strain>
    </source>
</reference>
<dbReference type="Pfam" id="PF14534">
    <property type="entry name" value="DUF4440"/>
    <property type="match status" value="1"/>
</dbReference>
<dbReference type="RefSeq" id="WP_117201887.1">
    <property type="nucleotide sequence ID" value="NZ_JBHTBK010000017.1"/>
</dbReference>
<proteinExistence type="predicted"/>
<comment type="caution">
    <text evidence="2">The sequence shown here is derived from an EMBL/GenBank/DDBJ whole genome shotgun (WGS) entry which is preliminary data.</text>
</comment>
<dbReference type="Proteomes" id="UP000262917">
    <property type="component" value="Unassembled WGS sequence"/>
</dbReference>
<dbReference type="OrthoDB" id="121974at2"/>
<gene>
    <name evidence="2" type="ORF">D0Y53_03850</name>
</gene>
<dbReference type="SUPFAM" id="SSF54427">
    <property type="entry name" value="NTF2-like"/>
    <property type="match status" value="1"/>
</dbReference>